<protein>
    <recommendedName>
        <fullName evidence="3">HAD family hydrolase</fullName>
    </recommendedName>
</protein>
<dbReference type="InterPro" id="IPR036412">
    <property type="entry name" value="HAD-like_sf"/>
</dbReference>
<dbReference type="PANTHER" id="PTHR46191:SF2">
    <property type="entry name" value="HALOACID DEHALOGENASE-LIKE HYDROLASE DOMAIN-CONTAINING PROTEIN 3"/>
    <property type="match status" value="1"/>
</dbReference>
<accession>A0A1F2ULX2</accession>
<dbReference type="Gene3D" id="3.40.50.1000">
    <property type="entry name" value="HAD superfamily/HAD-like"/>
    <property type="match status" value="1"/>
</dbReference>
<comment type="caution">
    <text evidence="1">The sequence shown here is derived from an EMBL/GenBank/DDBJ whole genome shotgun (WGS) entry which is preliminary data.</text>
</comment>
<dbReference type="SFLD" id="SFLDS00003">
    <property type="entry name" value="Haloacid_Dehalogenase"/>
    <property type="match status" value="1"/>
</dbReference>
<proteinExistence type="predicted"/>
<name>A0A1F2ULX2_9ACTN</name>
<gene>
    <name evidence="1" type="ORF">A2074_06170</name>
</gene>
<dbReference type="NCBIfam" id="TIGR01549">
    <property type="entry name" value="HAD-SF-IA-v1"/>
    <property type="match status" value="1"/>
</dbReference>
<dbReference type="Gene3D" id="1.10.150.720">
    <property type="entry name" value="Haloacid dehalogenase-like hydrolase"/>
    <property type="match status" value="1"/>
</dbReference>
<dbReference type="InterPro" id="IPR023214">
    <property type="entry name" value="HAD_sf"/>
</dbReference>
<dbReference type="SUPFAM" id="SSF56784">
    <property type="entry name" value="HAD-like"/>
    <property type="match status" value="1"/>
</dbReference>
<dbReference type="PANTHER" id="PTHR46191">
    <property type="match status" value="1"/>
</dbReference>
<dbReference type="Proteomes" id="UP000178086">
    <property type="component" value="Unassembled WGS sequence"/>
</dbReference>
<evidence type="ECO:0000313" key="2">
    <source>
        <dbReference type="Proteomes" id="UP000178086"/>
    </source>
</evidence>
<dbReference type="SFLD" id="SFLDG01129">
    <property type="entry name" value="C1.5:_HAD__Beta-PGM__Phosphata"/>
    <property type="match status" value="1"/>
</dbReference>
<dbReference type="InterPro" id="IPR006439">
    <property type="entry name" value="HAD-SF_hydro_IA"/>
</dbReference>
<organism evidence="1 2">
    <name type="scientific">Candidatus Aquicultor primus</name>
    <dbReference type="NCBI Taxonomy" id="1797195"/>
    <lineage>
        <taxon>Bacteria</taxon>
        <taxon>Bacillati</taxon>
        <taxon>Actinomycetota</taxon>
        <taxon>Candidatus Aquicultoria</taxon>
        <taxon>Candidatus Aquicultorales</taxon>
        <taxon>Candidatus Aquicultoraceae</taxon>
        <taxon>Candidatus Aquicultor</taxon>
    </lineage>
</organism>
<dbReference type="InterPro" id="IPR051828">
    <property type="entry name" value="HAD-like_hydrolase_domain"/>
</dbReference>
<dbReference type="Pfam" id="PF00702">
    <property type="entry name" value="Hydrolase"/>
    <property type="match status" value="1"/>
</dbReference>
<sequence length="234" mass="26276">MRYKAVFFDAGNTLLRPYPSVEQVCRDVFTRAGHDIEFDAIKKAVHTGDRYYEMRYRKDDSFWLSEVEAASMWVDTYTLVAREVGINGDGKRLAREIYDEFGLHHRWQLFPEVCSALKALHDLGLRIGIVSNWDSRLSELCAGIGITGYLDFILSSAVVGRMKPQPDIFHMALERVGVSPEETIHVGDHYYADVLGSRSVGITPVLVDRVGTAATFDCITIDNIGALLDVIEKA</sequence>
<reference evidence="1 2" key="1">
    <citation type="journal article" date="2016" name="Nat. Commun.">
        <title>Thousands of microbial genomes shed light on interconnected biogeochemical processes in an aquifer system.</title>
        <authorList>
            <person name="Anantharaman K."/>
            <person name="Brown C.T."/>
            <person name="Hug L.A."/>
            <person name="Sharon I."/>
            <person name="Castelle C.J."/>
            <person name="Probst A.J."/>
            <person name="Thomas B.C."/>
            <person name="Singh A."/>
            <person name="Wilkins M.J."/>
            <person name="Karaoz U."/>
            <person name="Brodie E.L."/>
            <person name="Williams K.H."/>
            <person name="Hubbard S.S."/>
            <person name="Banfield J.F."/>
        </authorList>
    </citation>
    <scope>NUCLEOTIDE SEQUENCE [LARGE SCALE GENOMIC DNA]</scope>
</reference>
<dbReference type="InterPro" id="IPR044924">
    <property type="entry name" value="HAD-SF_hydro_IA_REG-2-like_cap"/>
</dbReference>
<dbReference type="EMBL" id="MELI01000055">
    <property type="protein sequence ID" value="OFW33988.1"/>
    <property type="molecule type" value="Genomic_DNA"/>
</dbReference>
<evidence type="ECO:0008006" key="3">
    <source>
        <dbReference type="Google" id="ProtNLM"/>
    </source>
</evidence>
<dbReference type="AlphaFoldDB" id="A0A1F2ULX2"/>
<evidence type="ECO:0000313" key="1">
    <source>
        <dbReference type="EMBL" id="OFW33988.1"/>
    </source>
</evidence>